<accession>A0A0F9F8S3</accession>
<proteinExistence type="predicted"/>
<dbReference type="EMBL" id="LAZR01033635">
    <property type="protein sequence ID" value="KKL47512.1"/>
    <property type="molecule type" value="Genomic_DNA"/>
</dbReference>
<evidence type="ECO:0000313" key="1">
    <source>
        <dbReference type="EMBL" id="KKL47512.1"/>
    </source>
</evidence>
<organism evidence="1">
    <name type="scientific">marine sediment metagenome</name>
    <dbReference type="NCBI Taxonomy" id="412755"/>
    <lineage>
        <taxon>unclassified sequences</taxon>
        <taxon>metagenomes</taxon>
        <taxon>ecological metagenomes</taxon>
    </lineage>
</organism>
<name>A0A0F9F8S3_9ZZZZ</name>
<protein>
    <submittedName>
        <fullName evidence="1">Uncharacterized protein</fullName>
    </submittedName>
</protein>
<gene>
    <name evidence="1" type="ORF">LCGC14_2334810</name>
</gene>
<dbReference type="AlphaFoldDB" id="A0A0F9F8S3"/>
<sequence length="68" mass="7529">MFCIFHQTCSKSVDNGNCSVYPPAGVVSVNKQQRHCCFLPESVYTGEKKKVSVHKRNPIKASKAKVMG</sequence>
<reference evidence="1" key="1">
    <citation type="journal article" date="2015" name="Nature">
        <title>Complex archaea that bridge the gap between prokaryotes and eukaryotes.</title>
        <authorList>
            <person name="Spang A."/>
            <person name="Saw J.H."/>
            <person name="Jorgensen S.L."/>
            <person name="Zaremba-Niedzwiedzka K."/>
            <person name="Martijn J."/>
            <person name="Lind A.E."/>
            <person name="van Eijk R."/>
            <person name="Schleper C."/>
            <person name="Guy L."/>
            <person name="Ettema T.J."/>
        </authorList>
    </citation>
    <scope>NUCLEOTIDE SEQUENCE</scope>
</reference>
<comment type="caution">
    <text evidence="1">The sequence shown here is derived from an EMBL/GenBank/DDBJ whole genome shotgun (WGS) entry which is preliminary data.</text>
</comment>